<dbReference type="SUPFAM" id="SSF46785">
    <property type="entry name" value="Winged helix' DNA-binding domain"/>
    <property type="match status" value="1"/>
</dbReference>
<organism evidence="5 6">
    <name type="scientific">Brevibacillus choshinensis</name>
    <dbReference type="NCBI Taxonomy" id="54911"/>
    <lineage>
        <taxon>Bacteria</taxon>
        <taxon>Bacillati</taxon>
        <taxon>Bacillota</taxon>
        <taxon>Bacilli</taxon>
        <taxon>Bacillales</taxon>
        <taxon>Paenibacillaceae</taxon>
        <taxon>Brevibacillus</taxon>
    </lineage>
</organism>
<gene>
    <name evidence="5" type="ORF">AN963_29300</name>
</gene>
<evidence type="ECO:0000313" key="5">
    <source>
        <dbReference type="EMBL" id="KQL43658.1"/>
    </source>
</evidence>
<proteinExistence type="predicted"/>
<keyword evidence="6" id="KW-1185">Reference proteome</keyword>
<dbReference type="EMBL" id="LJJB01000015">
    <property type="protein sequence ID" value="KQL43658.1"/>
    <property type="molecule type" value="Genomic_DNA"/>
</dbReference>
<feature type="domain" description="HTH gntR-type" evidence="4">
    <location>
        <begin position="1"/>
        <end position="60"/>
    </location>
</feature>
<dbReference type="Gene3D" id="1.20.120.530">
    <property type="entry name" value="GntR ligand-binding domain-like"/>
    <property type="match status" value="1"/>
</dbReference>
<dbReference type="PANTHER" id="PTHR43537:SF52">
    <property type="entry name" value="FATTY ACID METABOLISM REGULATOR PROTEIN"/>
    <property type="match status" value="1"/>
</dbReference>
<sequence>MEIKQRIISGELAPGQPLVEENLTNELEISRTPLREALQRLEMEELVVRQPNGRLRVASISKKEVEEIFVARSILEGIIAGQVAKIASEQDIQNLTDILRMIKAGYENSDYEEIIYYGSEFHSCLYEISGNKTIVKILSMLNDHIQRYRQLFQRGGQERTAQAVIEHTEILEKIIAKDSVAAEMAMRNHIQCSLETLLANIDNLQNDEQ</sequence>
<dbReference type="InterPro" id="IPR036390">
    <property type="entry name" value="WH_DNA-bd_sf"/>
</dbReference>
<dbReference type="CDD" id="cd07377">
    <property type="entry name" value="WHTH_GntR"/>
    <property type="match status" value="1"/>
</dbReference>
<reference evidence="5 6" key="1">
    <citation type="submission" date="2015-09" db="EMBL/GenBank/DDBJ databases">
        <title>Genome sequencing project for genomic taxonomy and phylogenomics of Bacillus-like bacteria.</title>
        <authorList>
            <person name="Liu B."/>
            <person name="Wang J."/>
            <person name="Zhu Y."/>
            <person name="Liu G."/>
            <person name="Chen Q."/>
            <person name="Chen Z."/>
            <person name="Lan J."/>
            <person name="Che J."/>
            <person name="Ge C."/>
            <person name="Shi H."/>
            <person name="Pan Z."/>
            <person name="Liu X."/>
        </authorList>
    </citation>
    <scope>NUCLEOTIDE SEQUENCE [LARGE SCALE GENOMIC DNA]</scope>
    <source>
        <strain evidence="5 6">DSM 8552</strain>
    </source>
</reference>
<keyword evidence="3" id="KW-0804">Transcription</keyword>
<dbReference type="InterPro" id="IPR011711">
    <property type="entry name" value="GntR_C"/>
</dbReference>
<dbReference type="InterPro" id="IPR008920">
    <property type="entry name" value="TF_FadR/GntR_C"/>
</dbReference>
<dbReference type="Pfam" id="PF07729">
    <property type="entry name" value="FCD"/>
    <property type="match status" value="1"/>
</dbReference>
<dbReference type="InterPro" id="IPR000524">
    <property type="entry name" value="Tscrpt_reg_HTH_GntR"/>
</dbReference>
<evidence type="ECO:0000313" key="6">
    <source>
        <dbReference type="Proteomes" id="UP000051063"/>
    </source>
</evidence>
<dbReference type="Pfam" id="PF00392">
    <property type="entry name" value="GntR"/>
    <property type="match status" value="1"/>
</dbReference>
<accession>A0ABR5MZX4</accession>
<evidence type="ECO:0000256" key="2">
    <source>
        <dbReference type="ARBA" id="ARBA00023125"/>
    </source>
</evidence>
<dbReference type="SMART" id="SM00345">
    <property type="entry name" value="HTH_GNTR"/>
    <property type="match status" value="1"/>
</dbReference>
<dbReference type="InterPro" id="IPR036388">
    <property type="entry name" value="WH-like_DNA-bd_sf"/>
</dbReference>
<dbReference type="SUPFAM" id="SSF48008">
    <property type="entry name" value="GntR ligand-binding domain-like"/>
    <property type="match status" value="1"/>
</dbReference>
<keyword evidence="1" id="KW-0805">Transcription regulation</keyword>
<dbReference type="SMART" id="SM00895">
    <property type="entry name" value="FCD"/>
    <property type="match status" value="1"/>
</dbReference>
<keyword evidence="2" id="KW-0238">DNA-binding</keyword>
<name>A0ABR5MZX4_BRECH</name>
<evidence type="ECO:0000256" key="1">
    <source>
        <dbReference type="ARBA" id="ARBA00023015"/>
    </source>
</evidence>
<dbReference type="Proteomes" id="UP000051063">
    <property type="component" value="Unassembled WGS sequence"/>
</dbReference>
<dbReference type="PANTHER" id="PTHR43537">
    <property type="entry name" value="TRANSCRIPTIONAL REGULATOR, GNTR FAMILY"/>
    <property type="match status" value="1"/>
</dbReference>
<evidence type="ECO:0000256" key="3">
    <source>
        <dbReference type="ARBA" id="ARBA00023163"/>
    </source>
</evidence>
<evidence type="ECO:0000259" key="4">
    <source>
        <dbReference type="PROSITE" id="PS50949"/>
    </source>
</evidence>
<dbReference type="PROSITE" id="PS50949">
    <property type="entry name" value="HTH_GNTR"/>
    <property type="match status" value="1"/>
</dbReference>
<protein>
    <recommendedName>
        <fullName evidence="4">HTH gntR-type domain-containing protein</fullName>
    </recommendedName>
</protein>
<comment type="caution">
    <text evidence="5">The sequence shown here is derived from an EMBL/GenBank/DDBJ whole genome shotgun (WGS) entry which is preliminary data.</text>
</comment>
<dbReference type="Gene3D" id="1.10.10.10">
    <property type="entry name" value="Winged helix-like DNA-binding domain superfamily/Winged helix DNA-binding domain"/>
    <property type="match status" value="1"/>
</dbReference>